<gene>
    <name evidence="2" type="ORF">DAT39_020596</name>
</gene>
<proteinExistence type="predicted"/>
<dbReference type="InterPro" id="IPR013783">
    <property type="entry name" value="Ig-like_fold"/>
</dbReference>
<organism evidence="2 3">
    <name type="scientific">Clarias magur</name>
    <name type="common">Asian catfish</name>
    <name type="synonym">Macropteronotus magur</name>
    <dbReference type="NCBI Taxonomy" id="1594786"/>
    <lineage>
        <taxon>Eukaryota</taxon>
        <taxon>Metazoa</taxon>
        <taxon>Chordata</taxon>
        <taxon>Craniata</taxon>
        <taxon>Vertebrata</taxon>
        <taxon>Euteleostomi</taxon>
        <taxon>Actinopterygii</taxon>
        <taxon>Neopterygii</taxon>
        <taxon>Teleostei</taxon>
        <taxon>Ostariophysi</taxon>
        <taxon>Siluriformes</taxon>
        <taxon>Clariidae</taxon>
        <taxon>Clarias</taxon>
    </lineage>
</organism>
<accession>A0A8J4TR31</accession>
<dbReference type="AlphaFoldDB" id="A0A8J4TR31"/>
<protein>
    <submittedName>
        <fullName evidence="2">Semaphorin-4E-like isoform X1</fullName>
    </submittedName>
</protein>
<dbReference type="InterPro" id="IPR007110">
    <property type="entry name" value="Ig-like_dom"/>
</dbReference>
<feature type="domain" description="Ig-like" evidence="1">
    <location>
        <begin position="15"/>
        <end position="86"/>
    </location>
</feature>
<reference evidence="2" key="1">
    <citation type="submission" date="2020-07" db="EMBL/GenBank/DDBJ databases">
        <title>Clarias magur genome sequencing, assembly and annotation.</title>
        <authorList>
            <person name="Kushwaha B."/>
            <person name="Kumar R."/>
            <person name="Das P."/>
            <person name="Joshi C.G."/>
            <person name="Kumar D."/>
            <person name="Nagpure N.S."/>
            <person name="Pandey M."/>
            <person name="Agarwal S."/>
            <person name="Srivastava S."/>
            <person name="Singh M."/>
            <person name="Sahoo L."/>
            <person name="Jayasankar P."/>
            <person name="Meher P.K."/>
            <person name="Koringa P.G."/>
            <person name="Iquebal M.A."/>
            <person name="Das S.P."/>
            <person name="Bit A."/>
            <person name="Patnaik S."/>
            <person name="Patel N."/>
            <person name="Shah T.M."/>
            <person name="Hinsu A."/>
            <person name="Jena J.K."/>
        </authorList>
    </citation>
    <scope>NUCLEOTIDE SEQUENCE</scope>
    <source>
        <strain evidence="2">CIFAMagur01</strain>
        <tissue evidence="2">Testis</tissue>
    </source>
</reference>
<sequence>MVVQSLRDGNASRCPAVKNTKTIKFFYPGNTVSLQCKPGSHASHVQWHVNSHPVKNSSVYQIQHNTLLILNASKSDVGRYTCTTVL</sequence>
<keyword evidence="3" id="KW-1185">Reference proteome</keyword>
<comment type="caution">
    <text evidence="2">The sequence shown here is derived from an EMBL/GenBank/DDBJ whole genome shotgun (WGS) entry which is preliminary data.</text>
</comment>
<evidence type="ECO:0000313" key="2">
    <source>
        <dbReference type="EMBL" id="KAF5889716.1"/>
    </source>
</evidence>
<dbReference type="OrthoDB" id="9988752at2759"/>
<dbReference type="InterPro" id="IPR036179">
    <property type="entry name" value="Ig-like_dom_sf"/>
</dbReference>
<name>A0A8J4TR31_CLAMG</name>
<evidence type="ECO:0000313" key="3">
    <source>
        <dbReference type="Proteomes" id="UP000727407"/>
    </source>
</evidence>
<dbReference type="EMBL" id="QNUK01000775">
    <property type="protein sequence ID" value="KAF5889716.1"/>
    <property type="molecule type" value="Genomic_DNA"/>
</dbReference>
<dbReference type="Proteomes" id="UP000727407">
    <property type="component" value="Unassembled WGS sequence"/>
</dbReference>
<dbReference type="Pfam" id="PF13927">
    <property type="entry name" value="Ig_3"/>
    <property type="match status" value="1"/>
</dbReference>
<evidence type="ECO:0000259" key="1">
    <source>
        <dbReference type="PROSITE" id="PS50835"/>
    </source>
</evidence>
<dbReference type="PROSITE" id="PS50835">
    <property type="entry name" value="IG_LIKE"/>
    <property type="match status" value="1"/>
</dbReference>
<dbReference type="SUPFAM" id="SSF48726">
    <property type="entry name" value="Immunoglobulin"/>
    <property type="match status" value="1"/>
</dbReference>
<dbReference type="Gene3D" id="2.60.40.10">
    <property type="entry name" value="Immunoglobulins"/>
    <property type="match status" value="1"/>
</dbReference>